<organism evidence="2 3">
    <name type="scientific">Leifsonia shinshuensis</name>
    <dbReference type="NCBI Taxonomy" id="150026"/>
    <lineage>
        <taxon>Bacteria</taxon>
        <taxon>Bacillati</taxon>
        <taxon>Actinomycetota</taxon>
        <taxon>Actinomycetes</taxon>
        <taxon>Micrococcales</taxon>
        <taxon>Microbacteriaceae</taxon>
        <taxon>Leifsonia</taxon>
    </lineage>
</organism>
<evidence type="ECO:0000313" key="3">
    <source>
        <dbReference type="Proteomes" id="UP000515511"/>
    </source>
</evidence>
<dbReference type="InterPro" id="IPR025233">
    <property type="entry name" value="DUF4176"/>
</dbReference>
<proteinExistence type="predicted"/>
<dbReference type="AlphaFoldDB" id="A0A7G6YFG3"/>
<protein>
    <submittedName>
        <fullName evidence="2">DUF4176 domain-containing protein</fullName>
    </submittedName>
</protein>
<dbReference type="Proteomes" id="UP000515511">
    <property type="component" value="Chromosome"/>
</dbReference>
<accession>A0A7G6YFG3</accession>
<name>A0A7G6YFG3_9MICO</name>
<feature type="region of interest" description="Disordered" evidence="1">
    <location>
        <begin position="119"/>
        <end position="153"/>
    </location>
</feature>
<reference evidence="3" key="1">
    <citation type="submission" date="2019-09" db="EMBL/GenBank/DDBJ databases">
        <title>Antimicrobial potential of Antarctic Bacteria.</title>
        <authorList>
            <person name="Benaud N."/>
            <person name="Edwards R.J."/>
            <person name="Ferrari B.C."/>
        </authorList>
    </citation>
    <scope>NUCLEOTIDE SEQUENCE [LARGE SCALE GENOMIC DNA]</scope>
    <source>
        <strain evidence="3">INR9</strain>
    </source>
</reference>
<dbReference type="KEGG" id="lse:F1C12_20320"/>
<dbReference type="EMBL" id="CP043641">
    <property type="protein sequence ID" value="QNE37228.1"/>
    <property type="molecule type" value="Genomic_DNA"/>
</dbReference>
<feature type="compositionally biased region" description="Basic and acidic residues" evidence="1">
    <location>
        <begin position="137"/>
        <end position="153"/>
    </location>
</feature>
<gene>
    <name evidence="2" type="ORF">F1C12_20320</name>
</gene>
<sequence>MMVSLELQGGLLGLGSIVRLETPGVSGLFVVLARGAFRPDKERTEVVPRYLVAPHPFGEAPDQETFPILVDAIQQVVFEGYTDDADTSFLENLLDQMENGRRVMKPEANHFAESLTAIPEVSDDAGGGDAAGNPRDPFFELRRLASKDRGKKP</sequence>
<dbReference type="Pfam" id="PF13780">
    <property type="entry name" value="DUF4176"/>
    <property type="match status" value="1"/>
</dbReference>
<evidence type="ECO:0000256" key="1">
    <source>
        <dbReference type="SAM" id="MobiDB-lite"/>
    </source>
</evidence>
<evidence type="ECO:0000313" key="2">
    <source>
        <dbReference type="EMBL" id="QNE37228.1"/>
    </source>
</evidence>